<dbReference type="EMBL" id="CP016364">
    <property type="protein sequence ID" value="APG45660.1"/>
    <property type="molecule type" value="Genomic_DNA"/>
</dbReference>
<dbReference type="InterPro" id="IPR001279">
    <property type="entry name" value="Metallo-B-lactamas"/>
</dbReference>
<evidence type="ECO:0000313" key="6">
    <source>
        <dbReference type="EMBL" id="APG45660.1"/>
    </source>
</evidence>
<dbReference type="OrthoDB" id="9773738at2"/>
<keyword evidence="4" id="KW-0862">Zinc</keyword>
<dbReference type="SUPFAM" id="SSF56281">
    <property type="entry name" value="Metallo-hydrolase/oxidoreductase"/>
    <property type="match status" value="1"/>
</dbReference>
<dbReference type="PANTHER" id="PTHR42978">
    <property type="entry name" value="QUORUM-QUENCHING LACTONASE YTNP-RELATED-RELATED"/>
    <property type="match status" value="1"/>
</dbReference>
<accession>A0A1L3I0N5</accession>
<dbReference type="InterPro" id="IPR051013">
    <property type="entry name" value="MBL_superfamily_lactonases"/>
</dbReference>
<evidence type="ECO:0000256" key="4">
    <source>
        <dbReference type="ARBA" id="ARBA00022833"/>
    </source>
</evidence>
<evidence type="ECO:0000313" key="7">
    <source>
        <dbReference type="Proteomes" id="UP000183859"/>
    </source>
</evidence>
<comment type="similarity">
    <text evidence="1">Belongs to the metallo-beta-lactamase superfamily.</text>
</comment>
<dbReference type="PROSITE" id="PS51318">
    <property type="entry name" value="TAT"/>
    <property type="match status" value="1"/>
</dbReference>
<evidence type="ECO:0000256" key="3">
    <source>
        <dbReference type="ARBA" id="ARBA00022801"/>
    </source>
</evidence>
<feature type="domain" description="Metallo-beta-lactamase" evidence="5">
    <location>
        <begin position="79"/>
        <end position="283"/>
    </location>
</feature>
<dbReference type="KEGG" id="php:PhaeoP97_00207"/>
<keyword evidence="3 6" id="KW-0378">Hydrolase</keyword>
<dbReference type="SMART" id="SM00849">
    <property type="entry name" value="Lactamase_B"/>
    <property type="match status" value="1"/>
</dbReference>
<dbReference type="PANTHER" id="PTHR42978:SF6">
    <property type="entry name" value="QUORUM-QUENCHING LACTONASE YTNP-RELATED"/>
    <property type="match status" value="1"/>
</dbReference>
<evidence type="ECO:0000259" key="5">
    <source>
        <dbReference type="SMART" id="SM00849"/>
    </source>
</evidence>
<dbReference type="CDD" id="cd07720">
    <property type="entry name" value="OPHC2-like_MBL-fold"/>
    <property type="match status" value="1"/>
</dbReference>
<keyword evidence="2" id="KW-0479">Metal-binding</keyword>
<keyword evidence="7" id="KW-1185">Reference proteome</keyword>
<dbReference type="GO" id="GO:0046872">
    <property type="term" value="F:metal ion binding"/>
    <property type="evidence" value="ECO:0007669"/>
    <property type="project" value="UniProtKB-KW"/>
</dbReference>
<dbReference type="STRING" id="1844006.PhaeoP97_00207"/>
<evidence type="ECO:0000256" key="2">
    <source>
        <dbReference type="ARBA" id="ARBA00022723"/>
    </source>
</evidence>
<dbReference type="GO" id="GO:0016787">
    <property type="term" value="F:hydrolase activity"/>
    <property type="evidence" value="ECO:0007669"/>
    <property type="project" value="UniProtKB-KW"/>
</dbReference>
<dbReference type="InterPro" id="IPR036866">
    <property type="entry name" value="RibonucZ/Hydroxyglut_hydro"/>
</dbReference>
<dbReference type="AlphaFoldDB" id="A0A1L3I0N5"/>
<dbReference type="InterPro" id="IPR006311">
    <property type="entry name" value="TAT_signal"/>
</dbReference>
<protein>
    <submittedName>
        <fullName evidence="6">Zn-dependent hydrolase</fullName>
    </submittedName>
</protein>
<sequence length="305" mass="33201">MVVTRRRFIHSLGAGVALASGGRLWAETRIALGRAEILSLSDGQMQLPPSFLYGDIDTTLLAPVLAEHGMTPTDPLLPDVNVTLLRDEDRVVLFDTGAGPGFQEGTGLLPDALAAVGVRPEDVTHVVFTHCHPDHLWGVLDDFDDPLFLNAQHMMGRQEWDYWFDRNTVDAIGDERASMAVGARRRMETLAEGISFFEDGMEILPGVAARATFGHSPGHMSFELAQGSDSLMVLGDAVTNAHVSFSEPGWEMASDQDPTAAAEVRRRLLQYLSVEKMMILGYHLPNGGIGRVESVGSGYRFIPGT</sequence>
<proteinExistence type="inferred from homology"/>
<evidence type="ECO:0000256" key="1">
    <source>
        <dbReference type="ARBA" id="ARBA00007749"/>
    </source>
</evidence>
<name>A0A1L3I0N5_9RHOB</name>
<reference evidence="7" key="1">
    <citation type="submission" date="2016-07" db="EMBL/GenBank/DDBJ databases">
        <title>Phaeobacter portensis sp. nov., a tropodithietic acid producing bacterium isolated from a German harbor.</title>
        <authorList>
            <person name="Freese H.M."/>
            <person name="Bunk B."/>
            <person name="Breider S."/>
            <person name="Brinkhoff T."/>
        </authorList>
    </citation>
    <scope>NUCLEOTIDE SEQUENCE [LARGE SCALE GENOMIC DNA]</scope>
    <source>
        <strain evidence="7">P97</strain>
    </source>
</reference>
<gene>
    <name evidence="6" type="ORF">PhaeoP97_00207</name>
</gene>
<dbReference type="Pfam" id="PF00753">
    <property type="entry name" value="Lactamase_B"/>
    <property type="match status" value="1"/>
</dbReference>
<organism evidence="6 7">
    <name type="scientific">Phaeobacter porticola</name>
    <dbReference type="NCBI Taxonomy" id="1844006"/>
    <lineage>
        <taxon>Bacteria</taxon>
        <taxon>Pseudomonadati</taxon>
        <taxon>Pseudomonadota</taxon>
        <taxon>Alphaproteobacteria</taxon>
        <taxon>Rhodobacterales</taxon>
        <taxon>Roseobacteraceae</taxon>
        <taxon>Phaeobacter</taxon>
    </lineage>
</organism>
<dbReference type="Proteomes" id="UP000183859">
    <property type="component" value="Chromosome"/>
</dbReference>
<dbReference type="Gene3D" id="3.60.15.10">
    <property type="entry name" value="Ribonuclease Z/Hydroxyacylglutathione hydrolase-like"/>
    <property type="match status" value="1"/>
</dbReference>